<dbReference type="RefSeq" id="WP_263047547.1">
    <property type="nucleotide sequence ID" value="NZ_CP106738.1"/>
</dbReference>
<dbReference type="PANTHER" id="PTHR33840">
    <property type="match status" value="1"/>
</dbReference>
<evidence type="ECO:0000313" key="3">
    <source>
        <dbReference type="Proteomes" id="UP001064087"/>
    </source>
</evidence>
<evidence type="ECO:0000259" key="1">
    <source>
        <dbReference type="Pfam" id="PF09994"/>
    </source>
</evidence>
<dbReference type="Proteomes" id="UP001064087">
    <property type="component" value="Chromosome"/>
</dbReference>
<keyword evidence="3" id="KW-1185">Reference proteome</keyword>
<accession>A0ABY6DAY0</accession>
<organism evidence="2 3">
    <name type="scientific">Roseovarius pelagicus</name>
    <dbReference type="NCBI Taxonomy" id="2980108"/>
    <lineage>
        <taxon>Bacteria</taxon>
        <taxon>Pseudomonadati</taxon>
        <taxon>Pseudomonadota</taxon>
        <taxon>Alphaproteobacteria</taxon>
        <taxon>Rhodobacterales</taxon>
        <taxon>Roseobacteraceae</taxon>
        <taxon>Roseovarius</taxon>
    </lineage>
</organism>
<dbReference type="InterPro" id="IPR018712">
    <property type="entry name" value="Tle1-like_cat"/>
</dbReference>
<name>A0ABY6DAY0_9RHOB</name>
<dbReference type="PANTHER" id="PTHR33840:SF1">
    <property type="entry name" value="TLE1 PHOSPHOLIPASE DOMAIN-CONTAINING PROTEIN"/>
    <property type="match status" value="1"/>
</dbReference>
<feature type="domain" description="T6SS Phospholipase effector Tle1-like catalytic" evidence="1">
    <location>
        <begin position="36"/>
        <end position="284"/>
    </location>
</feature>
<reference evidence="2" key="1">
    <citation type="submission" date="2022-10" db="EMBL/GenBank/DDBJ databases">
        <title>Roseovarius pelagicus sp. nov., isolated from Arctic seawater.</title>
        <authorList>
            <person name="Hong Y.W."/>
            <person name="Hwang C.Y."/>
        </authorList>
    </citation>
    <scope>NUCLEOTIDE SEQUENCE</scope>
    <source>
        <strain evidence="2">HL-MP18</strain>
    </source>
</reference>
<dbReference type="EMBL" id="CP106738">
    <property type="protein sequence ID" value="UXX82725.1"/>
    <property type="molecule type" value="Genomic_DNA"/>
</dbReference>
<sequence length="359" mass="39523">MSWRRWAKAITEIFLPGIRRGQSVHGVRTRGSVTHVLILDGTMSSLSPGSESNAGLAYRLIAEQAGPAVSVFYEAGLQWQDWRSGAGVMMGRGINRQIRRAYGYLASRYRTGDQIILLGYSRGAYAVRSLAGAIERVGLLKAEHATERNVRLAYRHYESHNVGPAVDAFRQAYCHEATPIAMVGVWDTVKALGLHVPVLWRLTAHRYAFHSDALGASVLHGYHALALDETRRAFAPVMWDSRAAPQTQVTQMWFRGAHGDIGGQLGGFDAARGLSNIPLVWMLERAEEAGLLLPEGWQARFPCDPDAPSVGTWRGWGKLFLLRSRRRIGADPSERLHPTAGVRDLPLAVASQTVRGGQV</sequence>
<proteinExistence type="predicted"/>
<evidence type="ECO:0000313" key="2">
    <source>
        <dbReference type="EMBL" id="UXX82725.1"/>
    </source>
</evidence>
<dbReference type="Pfam" id="PF09994">
    <property type="entry name" value="T6SS_Tle1-like_cat"/>
    <property type="match status" value="1"/>
</dbReference>
<gene>
    <name evidence="2" type="ORF">N7U68_16800</name>
</gene>
<protein>
    <submittedName>
        <fullName evidence="2">DUF2235 domain-containing protein</fullName>
    </submittedName>
</protein>